<dbReference type="EMBL" id="MT142925">
    <property type="protein sequence ID" value="QJA90618.1"/>
    <property type="molecule type" value="Genomic_DNA"/>
</dbReference>
<protein>
    <submittedName>
        <fullName evidence="2">Uncharacterized protein</fullName>
    </submittedName>
</protein>
<feature type="compositionally biased region" description="Pro residues" evidence="1">
    <location>
        <begin position="26"/>
        <end position="46"/>
    </location>
</feature>
<evidence type="ECO:0000313" key="2">
    <source>
        <dbReference type="EMBL" id="QJA90618.1"/>
    </source>
</evidence>
<name>A0A6M3LC06_9ZZZZ</name>
<feature type="compositionally biased region" description="Gly residues" evidence="1">
    <location>
        <begin position="47"/>
        <end position="58"/>
    </location>
</feature>
<accession>A0A6M3LC06</accession>
<dbReference type="AlphaFoldDB" id="A0A6M3LC06"/>
<feature type="region of interest" description="Disordered" evidence="1">
    <location>
        <begin position="1"/>
        <end position="66"/>
    </location>
</feature>
<proteinExistence type="predicted"/>
<evidence type="ECO:0000256" key="1">
    <source>
        <dbReference type="SAM" id="MobiDB-lite"/>
    </source>
</evidence>
<gene>
    <name evidence="2" type="ORF">MM415B03634_0004</name>
</gene>
<feature type="compositionally biased region" description="Polar residues" evidence="1">
    <location>
        <begin position="1"/>
        <end position="14"/>
    </location>
</feature>
<organism evidence="2">
    <name type="scientific">viral metagenome</name>
    <dbReference type="NCBI Taxonomy" id="1070528"/>
    <lineage>
        <taxon>unclassified sequences</taxon>
        <taxon>metagenomes</taxon>
        <taxon>organismal metagenomes</taxon>
    </lineage>
</organism>
<feature type="region of interest" description="Disordered" evidence="1">
    <location>
        <begin position="124"/>
        <end position="143"/>
    </location>
</feature>
<sequence length="143" mass="14804">MPALDNMQQLSQMPESPEGPGAGSDLPPPNLGAPPQPGAGGPPGPTGPGGQPGLGGPGIDTPQEQKAMQMLTQGAQALRQAASTDPSTRYIVDKVLMDLFNAITKHYNLEQEGKVALQQAQLQKRNADIVRRQPSGPPGPPMG</sequence>
<reference evidence="2" key="1">
    <citation type="submission" date="2020-03" db="EMBL/GenBank/DDBJ databases">
        <title>The deep terrestrial virosphere.</title>
        <authorList>
            <person name="Holmfeldt K."/>
            <person name="Nilsson E."/>
            <person name="Simone D."/>
            <person name="Lopez-Fernandez M."/>
            <person name="Wu X."/>
            <person name="de Brujin I."/>
            <person name="Lundin D."/>
            <person name="Andersson A."/>
            <person name="Bertilsson S."/>
            <person name="Dopson M."/>
        </authorList>
    </citation>
    <scope>NUCLEOTIDE SEQUENCE</scope>
    <source>
        <strain evidence="2">MM415B03634</strain>
    </source>
</reference>